<name>A0A1T4QCT3_9HYPH</name>
<keyword evidence="1" id="KW-1133">Transmembrane helix</keyword>
<evidence type="ECO:0000256" key="1">
    <source>
        <dbReference type="SAM" id="Phobius"/>
    </source>
</evidence>
<sequence>MNAANPIRNVVDLASDAMGKAADLVQLEFRLARAEIAEKLEAWRAGLALVLVGAIFATAALFLLLQAAVVALVERGLKPSAATLIVAIASLIVAAILMGIGRSRLGAQALKPERTIDQLSRDRILVKEKLT</sequence>
<keyword evidence="3" id="KW-1185">Reference proteome</keyword>
<dbReference type="RefSeq" id="WP_085934847.1">
    <property type="nucleotide sequence ID" value="NZ_FUWJ01000003.1"/>
</dbReference>
<keyword evidence="1" id="KW-0472">Membrane</keyword>
<dbReference type="Pfam" id="PF07332">
    <property type="entry name" value="Phage_holin_3_6"/>
    <property type="match status" value="1"/>
</dbReference>
<dbReference type="STRING" id="225324.SAMN02745126_03141"/>
<feature type="transmembrane region" description="Helical" evidence="1">
    <location>
        <begin position="81"/>
        <end position="101"/>
    </location>
</feature>
<dbReference type="EMBL" id="FUWJ01000003">
    <property type="protein sequence ID" value="SKA01495.1"/>
    <property type="molecule type" value="Genomic_DNA"/>
</dbReference>
<proteinExistence type="predicted"/>
<dbReference type="InterPro" id="IPR009937">
    <property type="entry name" value="Phage_holin_3_6"/>
</dbReference>
<dbReference type="AlphaFoldDB" id="A0A1T4QCT3"/>
<accession>A0A1T4QCT3</accession>
<dbReference type="Proteomes" id="UP000190092">
    <property type="component" value="Unassembled WGS sequence"/>
</dbReference>
<dbReference type="OrthoDB" id="7376584at2"/>
<feature type="transmembrane region" description="Helical" evidence="1">
    <location>
        <begin position="47"/>
        <end position="69"/>
    </location>
</feature>
<organism evidence="2 3">
    <name type="scientific">Enhydrobacter aerosaccus</name>
    <dbReference type="NCBI Taxonomy" id="225324"/>
    <lineage>
        <taxon>Bacteria</taxon>
        <taxon>Pseudomonadati</taxon>
        <taxon>Pseudomonadota</taxon>
        <taxon>Alphaproteobacteria</taxon>
        <taxon>Hyphomicrobiales</taxon>
        <taxon>Enhydrobacter</taxon>
    </lineage>
</organism>
<protein>
    <submittedName>
        <fullName evidence="2">Putative Holin-X, holin superfamily III</fullName>
    </submittedName>
</protein>
<reference evidence="3" key="1">
    <citation type="submission" date="2017-02" db="EMBL/GenBank/DDBJ databases">
        <authorList>
            <person name="Varghese N."/>
            <person name="Submissions S."/>
        </authorList>
    </citation>
    <scope>NUCLEOTIDE SEQUENCE [LARGE SCALE GENOMIC DNA]</scope>
    <source>
        <strain evidence="3">ATCC 27094</strain>
    </source>
</reference>
<evidence type="ECO:0000313" key="3">
    <source>
        <dbReference type="Proteomes" id="UP000190092"/>
    </source>
</evidence>
<keyword evidence="1" id="KW-0812">Transmembrane</keyword>
<gene>
    <name evidence="2" type="ORF">SAMN02745126_03141</name>
</gene>
<evidence type="ECO:0000313" key="2">
    <source>
        <dbReference type="EMBL" id="SKA01495.1"/>
    </source>
</evidence>